<dbReference type="InterPro" id="IPR011444">
    <property type="entry name" value="DUF1549"/>
</dbReference>
<evidence type="ECO:0000256" key="4">
    <source>
        <dbReference type="SAM" id="SignalP"/>
    </source>
</evidence>
<protein>
    <submittedName>
        <fullName evidence="6">Planctomycete cytochrome C</fullName>
    </submittedName>
</protein>
<reference evidence="6 7" key="1">
    <citation type="submission" date="2019-02" db="EMBL/GenBank/DDBJ databases">
        <title>Deep-cultivation of Planctomycetes and their phenomic and genomic characterization uncovers novel biology.</title>
        <authorList>
            <person name="Wiegand S."/>
            <person name="Jogler M."/>
            <person name="Boedeker C."/>
            <person name="Pinto D."/>
            <person name="Vollmers J."/>
            <person name="Rivas-Marin E."/>
            <person name="Kohn T."/>
            <person name="Peeters S.H."/>
            <person name="Heuer A."/>
            <person name="Rast P."/>
            <person name="Oberbeckmann S."/>
            <person name="Bunk B."/>
            <person name="Jeske O."/>
            <person name="Meyerdierks A."/>
            <person name="Storesund J.E."/>
            <person name="Kallscheuer N."/>
            <person name="Luecker S."/>
            <person name="Lage O.M."/>
            <person name="Pohl T."/>
            <person name="Merkel B.J."/>
            <person name="Hornburger P."/>
            <person name="Mueller R.-W."/>
            <person name="Bruemmer F."/>
            <person name="Labrenz M."/>
            <person name="Spormann A.M."/>
            <person name="Op den Camp H."/>
            <person name="Overmann J."/>
            <person name="Amann R."/>
            <person name="Jetten M.S.M."/>
            <person name="Mascher T."/>
            <person name="Medema M.H."/>
            <person name="Devos D.P."/>
            <person name="Kaster A.-K."/>
            <person name="Ovreas L."/>
            <person name="Rohde M."/>
            <person name="Galperin M.Y."/>
            <person name="Jogler C."/>
        </authorList>
    </citation>
    <scope>NUCLEOTIDE SEQUENCE [LARGE SCALE GENOMIC DNA]</scope>
    <source>
        <strain evidence="6 7">V22</strain>
    </source>
</reference>
<evidence type="ECO:0000256" key="2">
    <source>
        <dbReference type="ARBA" id="ARBA00023157"/>
    </source>
</evidence>
<dbReference type="OrthoDB" id="127107at2"/>
<feature type="chain" id="PRO_5022030808" evidence="4">
    <location>
        <begin position="27"/>
        <end position="1023"/>
    </location>
</feature>
<dbReference type="InterPro" id="IPR006558">
    <property type="entry name" value="LamG-like"/>
</dbReference>
<dbReference type="AlphaFoldDB" id="A0A517T436"/>
<feature type="domain" description="LamG-like jellyroll fold" evidence="5">
    <location>
        <begin position="474"/>
        <end position="618"/>
    </location>
</feature>
<keyword evidence="3" id="KW-0175">Coiled coil</keyword>
<dbReference type="KEGG" id="chya:V22_03550"/>
<evidence type="ECO:0000256" key="3">
    <source>
        <dbReference type="SAM" id="Coils"/>
    </source>
</evidence>
<dbReference type="RefSeq" id="WP_145259217.1">
    <property type="nucleotide sequence ID" value="NZ_CP036316.1"/>
</dbReference>
<dbReference type="GO" id="GO:0020037">
    <property type="term" value="F:heme binding"/>
    <property type="evidence" value="ECO:0007669"/>
    <property type="project" value="InterPro"/>
</dbReference>
<dbReference type="Gene3D" id="2.60.120.200">
    <property type="match status" value="1"/>
</dbReference>
<gene>
    <name evidence="6" type="ORF">V22_03550</name>
</gene>
<dbReference type="InterPro" id="IPR011429">
    <property type="entry name" value="Cyt_c_Planctomycete-type"/>
</dbReference>
<name>A0A517T436_9PLAN</name>
<organism evidence="6 7">
    <name type="scientific">Calycomorphotria hydatis</name>
    <dbReference type="NCBI Taxonomy" id="2528027"/>
    <lineage>
        <taxon>Bacteria</taxon>
        <taxon>Pseudomonadati</taxon>
        <taxon>Planctomycetota</taxon>
        <taxon>Planctomycetia</taxon>
        <taxon>Planctomycetales</taxon>
        <taxon>Planctomycetaceae</taxon>
        <taxon>Calycomorphotria</taxon>
    </lineage>
</organism>
<dbReference type="PANTHER" id="PTHR35889:SF3">
    <property type="entry name" value="F-BOX DOMAIN-CONTAINING PROTEIN"/>
    <property type="match status" value="1"/>
</dbReference>
<evidence type="ECO:0000256" key="1">
    <source>
        <dbReference type="ARBA" id="ARBA00022729"/>
    </source>
</evidence>
<dbReference type="EMBL" id="CP036316">
    <property type="protein sequence ID" value="QDT63137.1"/>
    <property type="molecule type" value="Genomic_DNA"/>
</dbReference>
<dbReference type="SUPFAM" id="SSF49899">
    <property type="entry name" value="Concanavalin A-like lectins/glucanases"/>
    <property type="match status" value="1"/>
</dbReference>
<dbReference type="Pfam" id="PF13385">
    <property type="entry name" value="Laminin_G_3"/>
    <property type="match status" value="1"/>
</dbReference>
<keyword evidence="1 4" id="KW-0732">Signal</keyword>
<dbReference type="Proteomes" id="UP000319976">
    <property type="component" value="Chromosome"/>
</dbReference>
<dbReference type="InterPro" id="IPR013320">
    <property type="entry name" value="ConA-like_dom_sf"/>
</dbReference>
<dbReference type="Pfam" id="PF07587">
    <property type="entry name" value="PSD1"/>
    <property type="match status" value="1"/>
</dbReference>
<proteinExistence type="predicted"/>
<evidence type="ECO:0000313" key="6">
    <source>
        <dbReference type="EMBL" id="QDT63137.1"/>
    </source>
</evidence>
<dbReference type="SMART" id="SM00560">
    <property type="entry name" value="LamGL"/>
    <property type="match status" value="1"/>
</dbReference>
<evidence type="ECO:0000259" key="5">
    <source>
        <dbReference type="SMART" id="SM00560"/>
    </source>
</evidence>
<dbReference type="InterPro" id="IPR036909">
    <property type="entry name" value="Cyt_c-like_dom_sf"/>
</dbReference>
<keyword evidence="2" id="KW-1015">Disulfide bond</keyword>
<dbReference type="SUPFAM" id="SSF46626">
    <property type="entry name" value="Cytochrome c"/>
    <property type="match status" value="1"/>
</dbReference>
<dbReference type="Pfam" id="PF07583">
    <property type="entry name" value="PSCyt2"/>
    <property type="match status" value="1"/>
</dbReference>
<feature type="coiled-coil region" evidence="3">
    <location>
        <begin position="383"/>
        <end position="410"/>
    </location>
</feature>
<dbReference type="Pfam" id="PF07635">
    <property type="entry name" value="PSCyt1"/>
    <property type="match status" value="1"/>
</dbReference>
<dbReference type="GO" id="GO:0009055">
    <property type="term" value="F:electron transfer activity"/>
    <property type="evidence" value="ECO:0007669"/>
    <property type="project" value="InterPro"/>
</dbReference>
<dbReference type="InterPro" id="IPR022655">
    <property type="entry name" value="DUF1553"/>
</dbReference>
<dbReference type="PANTHER" id="PTHR35889">
    <property type="entry name" value="CYCLOINULO-OLIGOSACCHARIDE FRUCTANOTRANSFERASE-RELATED"/>
    <property type="match status" value="1"/>
</dbReference>
<keyword evidence="7" id="KW-1185">Reference proteome</keyword>
<feature type="signal peptide" evidence="4">
    <location>
        <begin position="1"/>
        <end position="26"/>
    </location>
</feature>
<evidence type="ECO:0000313" key="7">
    <source>
        <dbReference type="Proteomes" id="UP000319976"/>
    </source>
</evidence>
<accession>A0A517T436</accession>
<sequence length="1023" mass="115817" precursor="true">MNLPLKLISTSSCLLLVAVCCAPVLAEETATSESEATIDFREQIRPILSDRCYHCHGPDENNRAADLRLDEEDAAKEWAIVPGKPDESDVLLRVLSDDPDYQMPPPSSKISVTAKEKELLREWIAQGAPWAPHWAFVAPKKSEIPKVSKPDWVTNPIDAFVLSRLDRSKMSPSREATRETLLRRISFDLTGLPPTLEELDQYLSDTSPDAYEKAVDRLLASPRFGERMASMWLDVARYSDTYGYQVDRNRHVWPWRDWVIRAFNNNMPHDEFITQQLAGDLLPNATDEQILATTFNRLHPQKVEGGSVPEEFRTEYVADRTQTVGTAFMGLTLECARCHDHKFDPISQKNYYELFSFFNNIDEAGLYSYFTPSVPTPTLVLANEDYKSKLAALRDDVAAREQRLAELTVAAKEAFEAWSSETAAVQPVGEILHHDFDSEKAGAHKHIPGKVGGAWRLTGDDEVKLKGGNFHRYEPFSISLWMRTPDVKDRAVIYHRSRAWTDAASRGYELLLEDGRLSTALVHFWPGNAMRVQAKEPLPVNEWQHVTVTYDGSMKAAGLTIYVNGQPIETEVVRDSLTKEITGGGNDELTVGARFRDKGFKGGDVDDLRVFNRELTAPEVSLLINNESATPNSESLFNYYLQTVNTEWQQANADLQSARKELCAQQDAAEEIMVMREMDSPRDTYLLHRGAYDAPKDQVYADTPEVLPPFAEELPRNRLGLAKWMTDPSHPLTARVTVNRFWQLCFGEGFVKTPEDFGSQGAPPTHPALLDWLAVDFIEHGWDVKRLMKQILMSSTYRQDSYATHEQLAKDPENRLLARGPQFRLPAEMLRDNALAIAGLLRESVGGPPAKPYDLEESFKPINKGEGDSLYRRSLYTFWKRTAPAPVMMAFDASKRDVCRVKRERTSSPLQAFVLLNGPQFVEASRFIAARFRDEYGHAPEQFLPPMFRMATSRELQQRELKILQRLYAQQLDYFRQNPQKAKDYLAVGSQKLETTGEDEQELAAAGVVANALLNFHESVTKQ</sequence>